<dbReference type="SMART" id="SM00228">
    <property type="entry name" value="PDZ"/>
    <property type="match status" value="1"/>
</dbReference>
<evidence type="ECO:0000259" key="13">
    <source>
        <dbReference type="SMART" id="SM00228"/>
    </source>
</evidence>
<evidence type="ECO:0000256" key="9">
    <source>
        <dbReference type="ARBA" id="ARBA00023049"/>
    </source>
</evidence>
<dbReference type="InterPro" id="IPR004387">
    <property type="entry name" value="Pept_M50_Zn"/>
</dbReference>
<dbReference type="PANTHER" id="PTHR42837">
    <property type="entry name" value="REGULATOR OF SIGMA-E PROTEASE RSEP"/>
    <property type="match status" value="1"/>
</dbReference>
<dbReference type="InterPro" id="IPR008915">
    <property type="entry name" value="Peptidase_M50"/>
</dbReference>
<sequence length="467" mass="52220">MQVVEIVIRNNTYKISCESGKGNHLLRLANSFDKLVSSVSQKTGGKGSDALNFLLAALILEDKILELTKRLDEVNQEREKYRNEKRIEYTEVLDKVELISNLIHQFSDGIYYFLSFSLIISVIVFVHEYGHYVVAKACKVKVESFSIGFGPEIFGFNDKSGTRWKLSVVPLGGYVKMLGDTNAASVPADQQELTEEEKLYSFHTKPRHKKAAVVFAGPFANMVFAVIAFTIFFSIAGYYRTPPVIENVIEGSAAKQAGLLPGDTITQINEHKIKYFEDISRVIMSNPKTRMEIEYSRNNEKHRTSLTPLIIKDKDVFGNTIERETIGIISVNTLKQSSFLGAVSLSVSETYHTMCLTIKALFHIIVGKRSINEIGGPIKIAKYSGQSAKKGFIMVLYFMAIISANLAAINLLPIPLLDGGHLFHYIIEAVIRRDLSLKCKKYAAIFGALVLFLLMATGMSNDIRDLF</sequence>
<protein>
    <submittedName>
        <fullName evidence="14">Putative zinc metalloprotease mll0638</fullName>
    </submittedName>
</protein>
<accession>A0A8X6PRD3</accession>
<evidence type="ECO:0000313" key="15">
    <source>
        <dbReference type="Proteomes" id="UP000887013"/>
    </source>
</evidence>
<dbReference type="SUPFAM" id="SSF50156">
    <property type="entry name" value="PDZ domain-like"/>
    <property type="match status" value="1"/>
</dbReference>
<comment type="caution">
    <text evidence="14">The sequence shown here is derived from an EMBL/GenBank/DDBJ whole genome shotgun (WGS) entry which is preliminary data.</text>
</comment>
<feature type="transmembrane region" description="Helical" evidence="12">
    <location>
        <begin position="109"/>
        <end position="126"/>
    </location>
</feature>
<dbReference type="GO" id="GO:0004222">
    <property type="term" value="F:metalloendopeptidase activity"/>
    <property type="evidence" value="ECO:0007669"/>
    <property type="project" value="InterPro"/>
</dbReference>
<proteinExistence type="inferred from homology"/>
<evidence type="ECO:0000256" key="1">
    <source>
        <dbReference type="ARBA" id="ARBA00001947"/>
    </source>
</evidence>
<dbReference type="OrthoDB" id="8299811at2759"/>
<dbReference type="NCBIfam" id="TIGR00054">
    <property type="entry name" value="RIP metalloprotease RseP"/>
    <property type="match status" value="2"/>
</dbReference>
<keyword evidence="15" id="KW-1185">Reference proteome</keyword>
<evidence type="ECO:0000256" key="11">
    <source>
        <dbReference type="SAM" id="Coils"/>
    </source>
</evidence>
<dbReference type="Proteomes" id="UP000887013">
    <property type="component" value="Unassembled WGS sequence"/>
</dbReference>
<evidence type="ECO:0000256" key="3">
    <source>
        <dbReference type="ARBA" id="ARBA00009989"/>
    </source>
</evidence>
<evidence type="ECO:0000256" key="4">
    <source>
        <dbReference type="ARBA" id="ARBA00022670"/>
    </source>
</evidence>
<keyword evidence="4" id="KW-0645">Protease</keyword>
<dbReference type="SUPFAM" id="SSF102829">
    <property type="entry name" value="Cell division protein ZapA-like"/>
    <property type="match status" value="1"/>
</dbReference>
<evidence type="ECO:0000256" key="12">
    <source>
        <dbReference type="SAM" id="Phobius"/>
    </source>
</evidence>
<dbReference type="InterPro" id="IPR036192">
    <property type="entry name" value="Cell_div_ZapA-like_sf"/>
</dbReference>
<dbReference type="Gene3D" id="2.30.42.10">
    <property type="match status" value="1"/>
</dbReference>
<keyword evidence="7" id="KW-0862">Zinc</keyword>
<comment type="subcellular location">
    <subcellularLocation>
        <location evidence="2">Membrane</location>
        <topology evidence="2">Multi-pass membrane protein</topology>
    </subcellularLocation>
</comment>
<comment type="similarity">
    <text evidence="3">Belongs to the peptidase M50A family.</text>
</comment>
<keyword evidence="9 14" id="KW-0482">Metalloprotease</keyword>
<dbReference type="GO" id="GO:0016020">
    <property type="term" value="C:membrane"/>
    <property type="evidence" value="ECO:0007669"/>
    <property type="project" value="UniProtKB-SubCell"/>
</dbReference>
<organism evidence="14 15">
    <name type="scientific">Nephila pilipes</name>
    <name type="common">Giant wood spider</name>
    <name type="synonym">Nephila maculata</name>
    <dbReference type="NCBI Taxonomy" id="299642"/>
    <lineage>
        <taxon>Eukaryota</taxon>
        <taxon>Metazoa</taxon>
        <taxon>Ecdysozoa</taxon>
        <taxon>Arthropoda</taxon>
        <taxon>Chelicerata</taxon>
        <taxon>Arachnida</taxon>
        <taxon>Araneae</taxon>
        <taxon>Araneomorphae</taxon>
        <taxon>Entelegynae</taxon>
        <taxon>Araneoidea</taxon>
        <taxon>Nephilidae</taxon>
        <taxon>Nephila</taxon>
    </lineage>
</organism>
<keyword evidence="11" id="KW-0175">Coiled coil</keyword>
<reference evidence="14" key="1">
    <citation type="submission" date="2020-08" db="EMBL/GenBank/DDBJ databases">
        <title>Multicomponent nature underlies the extraordinary mechanical properties of spider dragline silk.</title>
        <authorList>
            <person name="Kono N."/>
            <person name="Nakamura H."/>
            <person name="Mori M."/>
            <person name="Yoshida Y."/>
            <person name="Ohtoshi R."/>
            <person name="Malay A.D."/>
            <person name="Moran D.A.P."/>
            <person name="Tomita M."/>
            <person name="Numata K."/>
            <person name="Arakawa K."/>
        </authorList>
    </citation>
    <scope>NUCLEOTIDE SEQUENCE</scope>
</reference>
<feature type="transmembrane region" description="Helical" evidence="12">
    <location>
        <begin position="392"/>
        <end position="412"/>
    </location>
</feature>
<evidence type="ECO:0000256" key="5">
    <source>
        <dbReference type="ARBA" id="ARBA00022692"/>
    </source>
</evidence>
<evidence type="ECO:0000313" key="14">
    <source>
        <dbReference type="EMBL" id="GFT84987.1"/>
    </source>
</evidence>
<dbReference type="AlphaFoldDB" id="A0A8X6PRD3"/>
<keyword evidence="6" id="KW-0378">Hydrolase</keyword>
<dbReference type="InterPro" id="IPR036034">
    <property type="entry name" value="PDZ_sf"/>
</dbReference>
<evidence type="ECO:0000256" key="6">
    <source>
        <dbReference type="ARBA" id="ARBA00022801"/>
    </source>
</evidence>
<keyword evidence="10 12" id="KW-0472">Membrane</keyword>
<dbReference type="Pfam" id="PF05164">
    <property type="entry name" value="ZapA"/>
    <property type="match status" value="1"/>
</dbReference>
<dbReference type="CDD" id="cd23081">
    <property type="entry name" value="cpPDZ_EcRseP-like"/>
    <property type="match status" value="1"/>
</dbReference>
<feature type="transmembrane region" description="Helical" evidence="12">
    <location>
        <begin position="211"/>
        <end position="239"/>
    </location>
</feature>
<dbReference type="PANTHER" id="PTHR42837:SF2">
    <property type="entry name" value="MEMBRANE METALLOPROTEASE ARASP2, CHLOROPLASTIC-RELATED"/>
    <property type="match status" value="1"/>
</dbReference>
<dbReference type="InterPro" id="IPR041489">
    <property type="entry name" value="PDZ_6"/>
</dbReference>
<gene>
    <name evidence="14" type="primary">mll0638</name>
    <name evidence="14" type="ORF">NPIL_683301</name>
</gene>
<dbReference type="Pfam" id="PF02163">
    <property type="entry name" value="Peptidase_M50"/>
    <property type="match status" value="1"/>
</dbReference>
<evidence type="ECO:0000256" key="2">
    <source>
        <dbReference type="ARBA" id="ARBA00004141"/>
    </source>
</evidence>
<dbReference type="EMBL" id="BMAW01072844">
    <property type="protein sequence ID" value="GFT84987.1"/>
    <property type="molecule type" value="Genomic_DNA"/>
</dbReference>
<comment type="cofactor">
    <cofactor evidence="1">
        <name>Zn(2+)</name>
        <dbReference type="ChEBI" id="CHEBI:29105"/>
    </cofactor>
</comment>
<dbReference type="InterPro" id="IPR007838">
    <property type="entry name" value="Cell_div_ZapA-like"/>
</dbReference>
<evidence type="ECO:0000256" key="7">
    <source>
        <dbReference type="ARBA" id="ARBA00022833"/>
    </source>
</evidence>
<dbReference type="InterPro" id="IPR001478">
    <property type="entry name" value="PDZ"/>
</dbReference>
<dbReference type="CDD" id="cd06163">
    <property type="entry name" value="S2P-M50_PDZ_RseP-like"/>
    <property type="match status" value="1"/>
</dbReference>
<feature type="domain" description="PDZ" evidence="13">
    <location>
        <begin position="229"/>
        <end position="297"/>
    </location>
</feature>
<feature type="coiled-coil region" evidence="11">
    <location>
        <begin position="57"/>
        <end position="91"/>
    </location>
</feature>
<evidence type="ECO:0000256" key="8">
    <source>
        <dbReference type="ARBA" id="ARBA00022989"/>
    </source>
</evidence>
<keyword evidence="8 12" id="KW-1133">Transmembrane helix</keyword>
<keyword evidence="5 12" id="KW-0812">Transmembrane</keyword>
<dbReference type="GO" id="GO:0006508">
    <property type="term" value="P:proteolysis"/>
    <property type="evidence" value="ECO:0007669"/>
    <property type="project" value="UniProtKB-KW"/>
</dbReference>
<name>A0A8X6PRD3_NEPPI</name>
<evidence type="ECO:0000256" key="10">
    <source>
        <dbReference type="ARBA" id="ARBA00023136"/>
    </source>
</evidence>
<feature type="transmembrane region" description="Helical" evidence="12">
    <location>
        <begin position="442"/>
        <end position="460"/>
    </location>
</feature>
<dbReference type="Pfam" id="PF17820">
    <property type="entry name" value="PDZ_6"/>
    <property type="match status" value="1"/>
</dbReference>